<protein>
    <recommendedName>
        <fullName evidence="3">Helicase C-terminal domain-containing protein</fullName>
    </recommendedName>
</protein>
<dbReference type="Gene3D" id="3.40.50.300">
    <property type="entry name" value="P-loop containing nucleotide triphosphate hydrolases"/>
    <property type="match status" value="1"/>
</dbReference>
<accession>A0A1Q5PY64</accession>
<sequence length="436" mass="48957">MTFSDPESPIQFVVCTSTLLEGVNLPAKNIFVLSDKHGNSSFTKIDFENLAGRAGRLTYDFSGNVICVREEANRWADTTRALIPRAEPARADSFLVNPANNRKKEYTDIARILRGESLPGTPSADQQRSIEQYASILTLHQLDNQQTPLRSYFLDKVKDGRELLRKAAASVKVPTDVLRRSPNILPEYQDRVWADLTSGSAAPLVADDADLTDVNTFLNVLSRLSNLYGWRATEVSGTDPLMPKKADADGWERRLYYWALLMRGWVRGDPISRVISSSIAYYTQRGSITYRDYTRDESLVKEPFDRNSAKHVNLIIEWTLRDIEGGLRFRIIGYLQNFFDVSLMALGRDRAGINVATLVEYGTTDRRAIQLQEVGFGRSVATELLADHDDALHFSADDELEDFDYEAALASTTLSDEARAEIENIMVKVKVDDAPA</sequence>
<dbReference type="Proteomes" id="UP000185628">
    <property type="component" value="Unassembled WGS sequence"/>
</dbReference>
<proteinExistence type="predicted"/>
<keyword evidence="2" id="KW-1185">Reference proteome</keyword>
<evidence type="ECO:0000313" key="2">
    <source>
        <dbReference type="Proteomes" id="UP000185628"/>
    </source>
</evidence>
<dbReference type="InterPro" id="IPR027417">
    <property type="entry name" value="P-loop_NTPase"/>
</dbReference>
<reference evidence="2" key="1">
    <citation type="submission" date="2016-12" db="EMBL/GenBank/DDBJ databases">
        <authorList>
            <person name="Meng X."/>
        </authorList>
    </citation>
    <scope>NUCLEOTIDE SEQUENCE [LARGE SCALE GENOMIC DNA]</scope>
    <source>
        <strain evidence="2">DSM 19116</strain>
    </source>
</reference>
<dbReference type="RefSeq" id="WP_073717642.1">
    <property type="nucleotide sequence ID" value="NZ_MQVR01000135.1"/>
</dbReference>
<dbReference type="AlphaFoldDB" id="A0A1Q5PY64"/>
<evidence type="ECO:0000313" key="1">
    <source>
        <dbReference type="EMBL" id="OKL52544.1"/>
    </source>
</evidence>
<dbReference type="SUPFAM" id="SSF52540">
    <property type="entry name" value="P-loop containing nucleoside triphosphate hydrolases"/>
    <property type="match status" value="1"/>
</dbReference>
<gene>
    <name evidence="1" type="ORF">BSZ39_12545</name>
</gene>
<name>A0A1Q5PY64_9ACTO</name>
<dbReference type="EMBL" id="MQVR01000135">
    <property type="protein sequence ID" value="OKL52544.1"/>
    <property type="molecule type" value="Genomic_DNA"/>
</dbReference>
<comment type="caution">
    <text evidence="1">The sequence shown here is derived from an EMBL/GenBank/DDBJ whole genome shotgun (WGS) entry which is preliminary data.</text>
</comment>
<organism evidence="1 2">
    <name type="scientific">Bowdeniella nasicola</name>
    <dbReference type="NCBI Taxonomy" id="208480"/>
    <lineage>
        <taxon>Bacteria</taxon>
        <taxon>Bacillati</taxon>
        <taxon>Actinomycetota</taxon>
        <taxon>Actinomycetes</taxon>
        <taxon>Actinomycetales</taxon>
        <taxon>Actinomycetaceae</taxon>
        <taxon>Bowdeniella</taxon>
    </lineage>
</organism>
<evidence type="ECO:0008006" key="3">
    <source>
        <dbReference type="Google" id="ProtNLM"/>
    </source>
</evidence>
<dbReference type="OrthoDB" id="9815222at2"/>